<dbReference type="GO" id="GO:0006235">
    <property type="term" value="P:dTTP biosynthetic process"/>
    <property type="evidence" value="ECO:0007669"/>
    <property type="project" value="UniProtKB-UniRule"/>
</dbReference>
<dbReference type="AlphaFoldDB" id="A0A2S5KXE4"/>
<dbReference type="GO" id="GO:0006227">
    <property type="term" value="P:dUDP biosynthetic process"/>
    <property type="evidence" value="ECO:0007669"/>
    <property type="project" value="TreeGrafter"/>
</dbReference>
<dbReference type="InterPro" id="IPR027417">
    <property type="entry name" value="P-loop_NTPase"/>
</dbReference>
<evidence type="ECO:0000256" key="11">
    <source>
        <dbReference type="ARBA" id="ARBA00057735"/>
    </source>
</evidence>
<feature type="domain" description="Thymidylate kinase-like" evidence="13">
    <location>
        <begin position="9"/>
        <end position="198"/>
    </location>
</feature>
<evidence type="ECO:0000256" key="6">
    <source>
        <dbReference type="ARBA" id="ARBA00022741"/>
    </source>
</evidence>
<name>A0A2S5KXE4_9PROT</name>
<evidence type="ECO:0000259" key="13">
    <source>
        <dbReference type="Pfam" id="PF02223"/>
    </source>
</evidence>
<evidence type="ECO:0000256" key="8">
    <source>
        <dbReference type="ARBA" id="ARBA00022840"/>
    </source>
</evidence>
<evidence type="ECO:0000256" key="12">
    <source>
        <dbReference type="HAMAP-Rule" id="MF_00165"/>
    </source>
</evidence>
<accession>A0A2S5KXE4</accession>
<dbReference type="EC" id="2.7.4.9" evidence="2 12"/>
<evidence type="ECO:0000256" key="4">
    <source>
        <dbReference type="ARBA" id="ARBA00022679"/>
    </source>
</evidence>
<evidence type="ECO:0000256" key="5">
    <source>
        <dbReference type="ARBA" id="ARBA00022727"/>
    </source>
</evidence>
<keyword evidence="7 12" id="KW-0418">Kinase</keyword>
<keyword evidence="5 12" id="KW-0545">Nucleotide biosynthesis</keyword>
<dbReference type="Proteomes" id="UP000238196">
    <property type="component" value="Unassembled WGS sequence"/>
</dbReference>
<keyword evidence="8 12" id="KW-0067">ATP-binding</keyword>
<reference evidence="14 15" key="1">
    <citation type="submission" date="2018-02" db="EMBL/GenBank/DDBJ databases">
        <title>novel marine gammaproteobacteria from coastal saline agro ecosystem.</title>
        <authorList>
            <person name="Krishnan R."/>
            <person name="Ramesh Kumar N."/>
        </authorList>
    </citation>
    <scope>NUCLEOTIDE SEQUENCE [LARGE SCALE GENOMIC DNA]</scope>
    <source>
        <strain evidence="14 15">228</strain>
    </source>
</reference>
<keyword evidence="4 12" id="KW-0808">Transferase</keyword>
<dbReference type="EMBL" id="PRLP01000001">
    <property type="protein sequence ID" value="PPC79393.1"/>
    <property type="molecule type" value="Genomic_DNA"/>
</dbReference>
<dbReference type="GO" id="GO:0005524">
    <property type="term" value="F:ATP binding"/>
    <property type="evidence" value="ECO:0007669"/>
    <property type="project" value="UniProtKB-UniRule"/>
</dbReference>
<evidence type="ECO:0000256" key="1">
    <source>
        <dbReference type="ARBA" id="ARBA00009776"/>
    </source>
</evidence>
<dbReference type="CDD" id="cd01672">
    <property type="entry name" value="TMPK"/>
    <property type="match status" value="1"/>
</dbReference>
<comment type="catalytic activity">
    <reaction evidence="10 12">
        <text>dTMP + ATP = dTDP + ADP</text>
        <dbReference type="Rhea" id="RHEA:13517"/>
        <dbReference type="ChEBI" id="CHEBI:30616"/>
        <dbReference type="ChEBI" id="CHEBI:58369"/>
        <dbReference type="ChEBI" id="CHEBI:63528"/>
        <dbReference type="ChEBI" id="CHEBI:456216"/>
        <dbReference type="EC" id="2.7.4.9"/>
    </reaction>
</comment>
<dbReference type="PANTHER" id="PTHR10344:SF4">
    <property type="entry name" value="UMP-CMP KINASE 2, MITOCHONDRIAL"/>
    <property type="match status" value="1"/>
</dbReference>
<evidence type="ECO:0000256" key="3">
    <source>
        <dbReference type="ARBA" id="ARBA00017144"/>
    </source>
</evidence>
<evidence type="ECO:0000313" key="14">
    <source>
        <dbReference type="EMBL" id="PPC79393.1"/>
    </source>
</evidence>
<evidence type="ECO:0000313" key="15">
    <source>
        <dbReference type="Proteomes" id="UP000238196"/>
    </source>
</evidence>
<comment type="function">
    <text evidence="11 12">Phosphorylation of dTMP to form dTDP in both de novo and salvage pathways of dTTP synthesis.</text>
</comment>
<dbReference type="GO" id="GO:0005829">
    <property type="term" value="C:cytosol"/>
    <property type="evidence" value="ECO:0007669"/>
    <property type="project" value="TreeGrafter"/>
</dbReference>
<dbReference type="InterPro" id="IPR018095">
    <property type="entry name" value="Thymidylate_kin_CS"/>
</dbReference>
<dbReference type="NCBIfam" id="TIGR00041">
    <property type="entry name" value="DTMP_kinase"/>
    <property type="match status" value="1"/>
</dbReference>
<dbReference type="GO" id="GO:0006233">
    <property type="term" value="P:dTDP biosynthetic process"/>
    <property type="evidence" value="ECO:0007669"/>
    <property type="project" value="InterPro"/>
</dbReference>
<dbReference type="PANTHER" id="PTHR10344">
    <property type="entry name" value="THYMIDYLATE KINASE"/>
    <property type="match status" value="1"/>
</dbReference>
<evidence type="ECO:0000256" key="7">
    <source>
        <dbReference type="ARBA" id="ARBA00022777"/>
    </source>
</evidence>
<dbReference type="Pfam" id="PF02223">
    <property type="entry name" value="Thymidylate_kin"/>
    <property type="match status" value="1"/>
</dbReference>
<dbReference type="PROSITE" id="PS01331">
    <property type="entry name" value="THYMIDYLATE_KINASE"/>
    <property type="match status" value="1"/>
</dbReference>
<evidence type="ECO:0000256" key="9">
    <source>
        <dbReference type="ARBA" id="ARBA00029962"/>
    </source>
</evidence>
<dbReference type="HAMAP" id="MF_00165">
    <property type="entry name" value="Thymidylate_kinase"/>
    <property type="match status" value="1"/>
</dbReference>
<dbReference type="GO" id="GO:0004798">
    <property type="term" value="F:dTMP kinase activity"/>
    <property type="evidence" value="ECO:0007669"/>
    <property type="project" value="UniProtKB-UniRule"/>
</dbReference>
<dbReference type="SUPFAM" id="SSF52540">
    <property type="entry name" value="P-loop containing nucleoside triphosphate hydrolases"/>
    <property type="match status" value="1"/>
</dbReference>
<comment type="caution">
    <text evidence="14">The sequence shown here is derived from an EMBL/GenBank/DDBJ whole genome shotgun (WGS) entry which is preliminary data.</text>
</comment>
<evidence type="ECO:0000256" key="10">
    <source>
        <dbReference type="ARBA" id="ARBA00048743"/>
    </source>
</evidence>
<feature type="binding site" evidence="12">
    <location>
        <begin position="11"/>
        <end position="18"/>
    </location>
    <ligand>
        <name>ATP</name>
        <dbReference type="ChEBI" id="CHEBI:30616"/>
    </ligand>
</feature>
<sequence>MTRGCFITLEGTEGAGKTTALAHIVAWLKHRNIPYMLTREPGGTPIAEEIRQLVLSPRDEQVVPLSELLLVFAARAQHIEKLIKPTLSQGTWVVCDRFTDSTYAYQGGGRQLPFEPIVQLENLVQAGFQPDLTLLLDVTPEVGMRRASRRSAADRIEQEAMSFFQRARQAFLARAESAPERFRVINADQNLESVKDQITQALSGWSELHRG</sequence>
<evidence type="ECO:0000256" key="2">
    <source>
        <dbReference type="ARBA" id="ARBA00012980"/>
    </source>
</evidence>
<organism evidence="14 15">
    <name type="scientific">Proteobacteria bacterium 228</name>
    <dbReference type="NCBI Taxonomy" id="2083153"/>
    <lineage>
        <taxon>Bacteria</taxon>
        <taxon>Pseudomonadati</taxon>
        <taxon>Pseudomonadota</taxon>
    </lineage>
</organism>
<dbReference type="FunFam" id="3.40.50.300:FF:000225">
    <property type="entry name" value="Thymidylate kinase"/>
    <property type="match status" value="1"/>
</dbReference>
<gene>
    <name evidence="12" type="primary">tmk</name>
    <name evidence="14" type="ORF">C4K68_00305</name>
</gene>
<comment type="similarity">
    <text evidence="1 12">Belongs to the thymidylate kinase family.</text>
</comment>
<dbReference type="Gene3D" id="3.40.50.300">
    <property type="entry name" value="P-loop containing nucleotide triphosphate hydrolases"/>
    <property type="match status" value="1"/>
</dbReference>
<dbReference type="OrthoDB" id="5291738at2"/>
<protein>
    <recommendedName>
        <fullName evidence="3 12">Thymidylate kinase</fullName>
        <ecNumber evidence="2 12">2.7.4.9</ecNumber>
    </recommendedName>
    <alternativeName>
        <fullName evidence="9 12">dTMP kinase</fullName>
    </alternativeName>
</protein>
<dbReference type="InterPro" id="IPR039430">
    <property type="entry name" value="Thymidylate_kin-like_dom"/>
</dbReference>
<proteinExistence type="inferred from homology"/>
<keyword evidence="6 12" id="KW-0547">Nucleotide-binding</keyword>
<dbReference type="InterPro" id="IPR018094">
    <property type="entry name" value="Thymidylate_kinase"/>
</dbReference>